<protein>
    <submittedName>
        <fullName evidence="2">Uncharacterized protein</fullName>
    </submittedName>
</protein>
<reference evidence="2" key="1">
    <citation type="journal article" date="2007" name="PLoS ONE">
        <title>The first genome sequence of an elite grapevine cultivar (Pinot noir Vitis vinifera L.): coping with a highly heterozygous genome.</title>
        <authorList>
            <person name="Velasco R."/>
            <person name="Zharkikh A."/>
            <person name="Troggio M."/>
            <person name="Cartwright D.A."/>
            <person name="Cestaro A."/>
            <person name="Pruss D."/>
            <person name="Pindo M."/>
            <person name="FitzGerald L.M."/>
            <person name="Vezzulli S."/>
            <person name="Reid J."/>
            <person name="Malacarne G."/>
            <person name="Iliev D."/>
            <person name="Coppola G."/>
            <person name="Wardell B."/>
            <person name="Micheletti D."/>
            <person name="Macalma T."/>
            <person name="Facci M."/>
            <person name="Mitchell J.T."/>
            <person name="Perazzolli M."/>
            <person name="Eldredge G."/>
            <person name="Gatto P."/>
            <person name="Oyzerski R."/>
            <person name="Moretto M."/>
            <person name="Gutin N."/>
            <person name="Stefanini M."/>
            <person name="Chen Y."/>
            <person name="Segala C."/>
            <person name="Davenport C."/>
            <person name="Dematte L."/>
            <person name="Mraz A."/>
            <person name="Battilana J."/>
            <person name="Stormo K."/>
            <person name="Costa F."/>
            <person name="Tao Q."/>
            <person name="Si-Ammour A."/>
            <person name="Harkins T."/>
            <person name="Lackey A."/>
            <person name="Perbost C."/>
            <person name="Taillon B."/>
            <person name="Stella A."/>
            <person name="Solovyev V."/>
            <person name="Fawcett J.A."/>
            <person name="Sterck L."/>
            <person name="Vandepoele K."/>
            <person name="Grando S.M."/>
            <person name="Toppo S."/>
            <person name="Moser C."/>
            <person name="Lanchbury J."/>
            <person name="Bogden R."/>
            <person name="Skolnick M."/>
            <person name="Sgaramella V."/>
            <person name="Bhatnagar S.K."/>
            <person name="Fontana P."/>
            <person name="Gutin A."/>
            <person name="Van de Peer Y."/>
            <person name="Salamini F."/>
            <person name="Viola R."/>
        </authorList>
    </citation>
    <scope>NUCLEOTIDE SEQUENCE</scope>
</reference>
<evidence type="ECO:0000256" key="1">
    <source>
        <dbReference type="SAM" id="MobiDB-lite"/>
    </source>
</evidence>
<gene>
    <name evidence="2" type="ORF">VITISV_028338</name>
</gene>
<name>A5AKP5_VITVI</name>
<dbReference type="EMBL" id="AM428959">
    <property type="protein sequence ID" value="CAN82288.1"/>
    <property type="molecule type" value="Genomic_DNA"/>
</dbReference>
<proteinExistence type="predicted"/>
<accession>A5AKP5</accession>
<feature type="region of interest" description="Disordered" evidence="1">
    <location>
        <begin position="1"/>
        <end position="29"/>
    </location>
</feature>
<sequence>MLGSNIEDASEQTRGKEMDPTALGMGRKDKSHDAIANMVARLTKDIERYFEAIALTDEVTKIIRGETPPRLSVRRIAMLKVGECFLCDGPHWARDCLKRKGLNAMIKERKQEDEAHMDSMQLLGALKVNPMPIMPKISLLLGVQVREAKGEQAEVAITYMNKVTKGKVNSMGKRKQHSKHRKRRQVSWEYADALRKFWKHIERFEAEVTMGMAVA</sequence>
<organism evidence="2">
    <name type="scientific">Vitis vinifera</name>
    <name type="common">Grape</name>
    <dbReference type="NCBI Taxonomy" id="29760"/>
    <lineage>
        <taxon>Eukaryota</taxon>
        <taxon>Viridiplantae</taxon>
        <taxon>Streptophyta</taxon>
        <taxon>Embryophyta</taxon>
        <taxon>Tracheophyta</taxon>
        <taxon>Spermatophyta</taxon>
        <taxon>Magnoliopsida</taxon>
        <taxon>eudicotyledons</taxon>
        <taxon>Gunneridae</taxon>
        <taxon>Pentapetalae</taxon>
        <taxon>rosids</taxon>
        <taxon>Vitales</taxon>
        <taxon>Vitaceae</taxon>
        <taxon>Viteae</taxon>
        <taxon>Vitis</taxon>
    </lineage>
</organism>
<evidence type="ECO:0000313" key="2">
    <source>
        <dbReference type="EMBL" id="CAN82288.1"/>
    </source>
</evidence>
<dbReference type="AlphaFoldDB" id="A5AKP5"/>